<dbReference type="InterPro" id="IPR012337">
    <property type="entry name" value="RNaseH-like_sf"/>
</dbReference>
<dbReference type="Gene3D" id="2.170.260.10">
    <property type="entry name" value="paz domain"/>
    <property type="match status" value="1"/>
</dbReference>
<evidence type="ECO:0000313" key="3">
    <source>
        <dbReference type="EMBL" id="OJI97862.1"/>
    </source>
</evidence>
<dbReference type="Pfam" id="PF16488">
    <property type="entry name" value="ArgoL2"/>
    <property type="match status" value="1"/>
</dbReference>
<dbReference type="GeneID" id="63732218"/>
<dbReference type="InterPro" id="IPR032474">
    <property type="entry name" value="Argonaute_N"/>
</dbReference>
<dbReference type="AlphaFoldDB" id="A0A1L9P8P9"/>
<dbReference type="SUPFAM" id="SSF53098">
    <property type="entry name" value="Ribonuclease H-like"/>
    <property type="match status" value="1"/>
</dbReference>
<evidence type="ECO:0000313" key="4">
    <source>
        <dbReference type="Proteomes" id="UP000184073"/>
    </source>
</evidence>
<dbReference type="OrthoDB" id="10252740at2759"/>
<feature type="domain" description="Piwi" evidence="2">
    <location>
        <begin position="691"/>
        <end position="1010"/>
    </location>
</feature>
<dbReference type="InterPro" id="IPR045246">
    <property type="entry name" value="Piwi_ago-like"/>
</dbReference>
<dbReference type="STRING" id="1036611.A0A1L9P8P9"/>
<dbReference type="InterPro" id="IPR003165">
    <property type="entry name" value="Piwi"/>
</dbReference>
<feature type="region of interest" description="Disordered" evidence="1">
    <location>
        <begin position="439"/>
        <end position="465"/>
    </location>
</feature>
<dbReference type="PROSITE" id="PS50822">
    <property type="entry name" value="PIWI"/>
    <property type="match status" value="1"/>
</dbReference>
<feature type="compositionally biased region" description="Gly residues" evidence="1">
    <location>
        <begin position="1"/>
        <end position="15"/>
    </location>
</feature>
<dbReference type="Gene3D" id="3.40.50.2300">
    <property type="match status" value="1"/>
</dbReference>
<organism evidence="3 4">
    <name type="scientific">Aspergillus versicolor CBS 583.65</name>
    <dbReference type="NCBI Taxonomy" id="1036611"/>
    <lineage>
        <taxon>Eukaryota</taxon>
        <taxon>Fungi</taxon>
        <taxon>Dikarya</taxon>
        <taxon>Ascomycota</taxon>
        <taxon>Pezizomycotina</taxon>
        <taxon>Eurotiomycetes</taxon>
        <taxon>Eurotiomycetidae</taxon>
        <taxon>Eurotiales</taxon>
        <taxon>Aspergillaceae</taxon>
        <taxon>Aspergillus</taxon>
        <taxon>Aspergillus subgen. Nidulantes</taxon>
    </lineage>
</organism>
<dbReference type="Pfam" id="PF02170">
    <property type="entry name" value="PAZ"/>
    <property type="match status" value="1"/>
</dbReference>
<dbReference type="SMART" id="SM01163">
    <property type="entry name" value="DUF1785"/>
    <property type="match status" value="1"/>
</dbReference>
<name>A0A1L9P8P9_ASPVE</name>
<protein>
    <recommendedName>
        <fullName evidence="2">Piwi domain-containing protein</fullName>
    </recommendedName>
</protein>
<dbReference type="Pfam" id="PF02171">
    <property type="entry name" value="Piwi"/>
    <property type="match status" value="1"/>
</dbReference>
<dbReference type="InterPro" id="IPR003100">
    <property type="entry name" value="PAZ_dom"/>
</dbReference>
<feature type="region of interest" description="Disordered" evidence="1">
    <location>
        <begin position="1"/>
        <end position="113"/>
    </location>
</feature>
<feature type="compositionally biased region" description="Gly residues" evidence="1">
    <location>
        <begin position="75"/>
        <end position="90"/>
    </location>
</feature>
<accession>A0A1L9P8P9</accession>
<dbReference type="EMBL" id="KV878126">
    <property type="protein sequence ID" value="OJI97862.1"/>
    <property type="molecule type" value="Genomic_DNA"/>
</dbReference>
<keyword evidence="4" id="KW-1185">Reference proteome</keyword>
<dbReference type="InterPro" id="IPR032472">
    <property type="entry name" value="ArgoL2"/>
</dbReference>
<feature type="compositionally biased region" description="Basic and acidic residues" evidence="1">
    <location>
        <begin position="58"/>
        <end position="72"/>
    </location>
</feature>
<feature type="compositionally biased region" description="Low complexity" evidence="1">
    <location>
        <begin position="442"/>
        <end position="451"/>
    </location>
</feature>
<dbReference type="SMART" id="SM00950">
    <property type="entry name" value="Piwi"/>
    <property type="match status" value="1"/>
</dbReference>
<gene>
    <name evidence="3" type="ORF">ASPVEDRAFT_79543</name>
</gene>
<dbReference type="FunFam" id="3.30.420.10:FF:000297">
    <property type="entry name" value="Argonaut-like protein"/>
    <property type="match status" value="1"/>
</dbReference>
<dbReference type="PANTHER" id="PTHR22891">
    <property type="entry name" value="EUKARYOTIC TRANSLATION INITIATION FACTOR 2C"/>
    <property type="match status" value="1"/>
</dbReference>
<reference evidence="4" key="1">
    <citation type="journal article" date="2017" name="Genome Biol.">
        <title>Comparative genomics reveals high biological diversity and specific adaptations in the industrially and medically important fungal genus Aspergillus.</title>
        <authorList>
            <person name="de Vries R.P."/>
            <person name="Riley R."/>
            <person name="Wiebenga A."/>
            <person name="Aguilar-Osorio G."/>
            <person name="Amillis S."/>
            <person name="Uchima C.A."/>
            <person name="Anderluh G."/>
            <person name="Asadollahi M."/>
            <person name="Askin M."/>
            <person name="Barry K."/>
            <person name="Battaglia E."/>
            <person name="Bayram O."/>
            <person name="Benocci T."/>
            <person name="Braus-Stromeyer S.A."/>
            <person name="Caldana C."/>
            <person name="Canovas D."/>
            <person name="Cerqueira G.C."/>
            <person name="Chen F."/>
            <person name="Chen W."/>
            <person name="Choi C."/>
            <person name="Clum A."/>
            <person name="Dos Santos R.A."/>
            <person name="Damasio A.R."/>
            <person name="Diallinas G."/>
            <person name="Emri T."/>
            <person name="Fekete E."/>
            <person name="Flipphi M."/>
            <person name="Freyberg S."/>
            <person name="Gallo A."/>
            <person name="Gournas C."/>
            <person name="Habgood R."/>
            <person name="Hainaut M."/>
            <person name="Harispe M.L."/>
            <person name="Henrissat B."/>
            <person name="Hilden K.S."/>
            <person name="Hope R."/>
            <person name="Hossain A."/>
            <person name="Karabika E."/>
            <person name="Karaffa L."/>
            <person name="Karanyi Z."/>
            <person name="Krasevec N."/>
            <person name="Kuo A."/>
            <person name="Kusch H."/>
            <person name="LaButti K."/>
            <person name="Lagendijk E.L."/>
            <person name="Lapidus A."/>
            <person name="Levasseur A."/>
            <person name="Lindquist E."/>
            <person name="Lipzen A."/>
            <person name="Logrieco A.F."/>
            <person name="MacCabe A."/>
            <person name="Maekelae M.R."/>
            <person name="Malavazi I."/>
            <person name="Melin P."/>
            <person name="Meyer V."/>
            <person name="Mielnichuk N."/>
            <person name="Miskei M."/>
            <person name="Molnar A.P."/>
            <person name="Mule G."/>
            <person name="Ngan C.Y."/>
            <person name="Orejas M."/>
            <person name="Orosz E."/>
            <person name="Ouedraogo J.P."/>
            <person name="Overkamp K.M."/>
            <person name="Park H.-S."/>
            <person name="Perrone G."/>
            <person name="Piumi F."/>
            <person name="Punt P.J."/>
            <person name="Ram A.F."/>
            <person name="Ramon A."/>
            <person name="Rauscher S."/>
            <person name="Record E."/>
            <person name="Riano-Pachon D.M."/>
            <person name="Robert V."/>
            <person name="Roehrig J."/>
            <person name="Ruller R."/>
            <person name="Salamov A."/>
            <person name="Salih N.S."/>
            <person name="Samson R.A."/>
            <person name="Sandor E."/>
            <person name="Sanguinetti M."/>
            <person name="Schuetze T."/>
            <person name="Sepcic K."/>
            <person name="Shelest E."/>
            <person name="Sherlock G."/>
            <person name="Sophianopoulou V."/>
            <person name="Squina F.M."/>
            <person name="Sun H."/>
            <person name="Susca A."/>
            <person name="Todd R.B."/>
            <person name="Tsang A."/>
            <person name="Unkles S.E."/>
            <person name="van de Wiele N."/>
            <person name="van Rossen-Uffink D."/>
            <person name="Oliveira J.V."/>
            <person name="Vesth T.C."/>
            <person name="Visser J."/>
            <person name="Yu J.-H."/>
            <person name="Zhou M."/>
            <person name="Andersen M.R."/>
            <person name="Archer D.B."/>
            <person name="Baker S.E."/>
            <person name="Benoit I."/>
            <person name="Brakhage A.A."/>
            <person name="Braus G.H."/>
            <person name="Fischer R."/>
            <person name="Frisvad J.C."/>
            <person name="Goldman G.H."/>
            <person name="Houbraken J."/>
            <person name="Oakley B."/>
            <person name="Pocsi I."/>
            <person name="Scazzocchio C."/>
            <person name="Seiboth B."/>
            <person name="vanKuyk P.A."/>
            <person name="Wortman J."/>
            <person name="Dyer P.S."/>
            <person name="Grigoriev I.V."/>
        </authorList>
    </citation>
    <scope>NUCLEOTIDE SEQUENCE [LARGE SCALE GENOMIC DNA]</scope>
    <source>
        <strain evidence="4">CBS 583.65</strain>
    </source>
</reference>
<sequence>MSSGGGPPQRGGGRGRGNDRGKGPGENRGRGGRGRGSPGRGADRGADRGGGRGRGRGSSHDLPYRPAQDDSSRGGFRGRGGRGGRGGGRGGHFDQGPPIFNPAGGVPSPSSKITQTEDALAAALAKNKKSIGYPERPGYGTQGREIQLFANYFELKSVGKTMYRYSIDIDAGSGRNPGPKKAKQIIHLLLEEHFPQVHSSIVTDYRSTMISYLEILSQPQEPVTFDIIYRGEHEDEPLRKVEKYRVTLKFTGQVDPTALLNYLTSSNAAQMFEDKADILQALNIAAGHYAKSSTSIASHGANKHYAIQDGAAEKFNLGAGLEALRGYFVSVRAATARILVNVQVKYVACYEDGPLGHVIRHVIRQFPLASKRDIYDLKKFLYQLRVRVTHIERRNKKGIVIPRMKTIINLATPQDGLALPNPPRIKSLGAGPNDVQFFLDAPGQSSQQTSSKSKKGKKPAGPEPSGSYITVAEFFQRNYNVQVDKNIPVVNVGSIAKPLYLPVEVCEVEAGQPAKAKLSPNQTREMLKFAVRSPAQNASSIVTKGLGTLGLGDPVNATLAEFGIQTNPSLITVPGRVLPPPSVHYKDIKSSKDKRIDTIGGSWNMKSIKFSTTSNLSTWTWIYITPQTMSHFANQEELENCISKFTSKLNEVGVKANPPLPGARVTLKRESYERDINNKIGDLMNKYNPKLILTILPFNDTEIYNCVKQACDIHHGVRNVNVLAERFKGCNEQYFANVGLKFNLKLGGVNQVVKPNQLGIIGEGKTMLLGIDVTHPSPGSAKGAPSVAAMVASVDSSLGQWPAEIRIQNEARNEMVDSLDSMLKEHLRRWKNNHKDAYPENIIVYRDGVSEGQYDLVTSKELPLLKSACRAVYPASLTAKNLPRFSIIIVGKRHHTRFYPTRQDDADRSNNPIHGTVVDRGVTEARNWDFFLQAHTALKGTARPAHYYTVWDEIFLNLKPALPAQNTADILEAMTHHMCYLFGRATKAVSICPPAYYADLVCTRARCYLSRAFEPETPSGSVIGGEEPGVTVEGSDVSIHPNVRDTMFYI</sequence>
<evidence type="ECO:0000259" key="2">
    <source>
        <dbReference type="PROSITE" id="PS50822"/>
    </source>
</evidence>
<dbReference type="CDD" id="cd02846">
    <property type="entry name" value="PAZ_argonaute_like"/>
    <property type="match status" value="1"/>
</dbReference>
<dbReference type="Pfam" id="PF08699">
    <property type="entry name" value="ArgoL1"/>
    <property type="match status" value="1"/>
</dbReference>
<evidence type="ECO:0000256" key="1">
    <source>
        <dbReference type="SAM" id="MobiDB-lite"/>
    </source>
</evidence>
<dbReference type="InterPro" id="IPR036085">
    <property type="entry name" value="PAZ_dom_sf"/>
</dbReference>
<dbReference type="CDD" id="cd04657">
    <property type="entry name" value="Piwi_ago-like"/>
    <property type="match status" value="1"/>
</dbReference>
<dbReference type="InterPro" id="IPR036397">
    <property type="entry name" value="RNaseH_sf"/>
</dbReference>
<dbReference type="Pfam" id="PF16486">
    <property type="entry name" value="ArgoN"/>
    <property type="match status" value="1"/>
</dbReference>
<proteinExistence type="predicted"/>
<dbReference type="Gene3D" id="3.30.420.10">
    <property type="entry name" value="Ribonuclease H-like superfamily/Ribonuclease H"/>
    <property type="match status" value="1"/>
</dbReference>
<dbReference type="SUPFAM" id="SSF101690">
    <property type="entry name" value="PAZ domain"/>
    <property type="match status" value="1"/>
</dbReference>
<dbReference type="RefSeq" id="XP_040663625.1">
    <property type="nucleotide sequence ID" value="XM_040816707.1"/>
</dbReference>
<dbReference type="Proteomes" id="UP000184073">
    <property type="component" value="Unassembled WGS sequence"/>
</dbReference>
<dbReference type="GO" id="GO:0003723">
    <property type="term" value="F:RNA binding"/>
    <property type="evidence" value="ECO:0007669"/>
    <property type="project" value="InterPro"/>
</dbReference>
<dbReference type="InterPro" id="IPR014811">
    <property type="entry name" value="ArgoL1"/>
</dbReference>
<feature type="compositionally biased region" description="Basic and acidic residues" evidence="1">
    <location>
        <begin position="41"/>
        <end position="50"/>
    </location>
</feature>
<dbReference type="VEuPathDB" id="FungiDB:ASPVEDRAFT_79543"/>
<feature type="compositionally biased region" description="Basic and acidic residues" evidence="1">
    <location>
        <begin position="16"/>
        <end position="29"/>
    </location>
</feature>